<comment type="similarity">
    <text evidence="2">Belongs to the SusD family.</text>
</comment>
<reference evidence="8 9" key="1">
    <citation type="journal article" date="2021" name="Sci. Rep.">
        <title>The distribution of antibiotic resistance genes in chicken gut microbiota commensals.</title>
        <authorList>
            <person name="Juricova H."/>
            <person name="Matiasovicova J."/>
            <person name="Kubasova T."/>
            <person name="Cejkova D."/>
            <person name="Rychlik I."/>
        </authorList>
    </citation>
    <scope>NUCLEOTIDE SEQUENCE [LARGE SCALE GENOMIC DNA]</scope>
    <source>
        <strain evidence="8 9">An801</strain>
    </source>
</reference>
<keyword evidence="5" id="KW-0998">Cell outer membrane</keyword>
<dbReference type="Gene3D" id="1.25.40.390">
    <property type="match status" value="1"/>
</dbReference>
<keyword evidence="4" id="KW-0472">Membrane</keyword>
<evidence type="ECO:0000256" key="2">
    <source>
        <dbReference type="ARBA" id="ARBA00006275"/>
    </source>
</evidence>
<dbReference type="PROSITE" id="PS51257">
    <property type="entry name" value="PROKAR_LIPOPROTEIN"/>
    <property type="match status" value="1"/>
</dbReference>
<evidence type="ECO:0000256" key="5">
    <source>
        <dbReference type="ARBA" id="ARBA00023237"/>
    </source>
</evidence>
<evidence type="ECO:0000259" key="6">
    <source>
        <dbReference type="Pfam" id="PF07980"/>
    </source>
</evidence>
<dbReference type="InterPro" id="IPR011990">
    <property type="entry name" value="TPR-like_helical_dom_sf"/>
</dbReference>
<evidence type="ECO:0000313" key="9">
    <source>
        <dbReference type="Proteomes" id="UP000703295"/>
    </source>
</evidence>
<name>A0ABS2EV99_9BACE</name>
<dbReference type="InterPro" id="IPR012944">
    <property type="entry name" value="SusD_RagB_dom"/>
</dbReference>
<gene>
    <name evidence="8" type="ORF">H6A31_07195</name>
</gene>
<keyword evidence="9" id="KW-1185">Reference proteome</keyword>
<feature type="domain" description="RagB/SusD" evidence="6">
    <location>
        <begin position="312"/>
        <end position="543"/>
    </location>
</feature>
<dbReference type="SUPFAM" id="SSF48452">
    <property type="entry name" value="TPR-like"/>
    <property type="match status" value="1"/>
</dbReference>
<organism evidence="8 9">
    <name type="scientific">Bacteroides mediterraneensis</name>
    <dbReference type="NCBI Taxonomy" id="1841856"/>
    <lineage>
        <taxon>Bacteria</taxon>
        <taxon>Pseudomonadati</taxon>
        <taxon>Bacteroidota</taxon>
        <taxon>Bacteroidia</taxon>
        <taxon>Bacteroidales</taxon>
        <taxon>Bacteroidaceae</taxon>
        <taxon>Bacteroides</taxon>
    </lineage>
</organism>
<dbReference type="Proteomes" id="UP000703295">
    <property type="component" value="Unassembled WGS sequence"/>
</dbReference>
<keyword evidence="3" id="KW-0732">Signal</keyword>
<evidence type="ECO:0000259" key="7">
    <source>
        <dbReference type="Pfam" id="PF14322"/>
    </source>
</evidence>
<dbReference type="RefSeq" id="WP_204475645.1">
    <property type="nucleotide sequence ID" value="NZ_JACJJW010000015.1"/>
</dbReference>
<evidence type="ECO:0000256" key="4">
    <source>
        <dbReference type="ARBA" id="ARBA00023136"/>
    </source>
</evidence>
<dbReference type="Pfam" id="PF14322">
    <property type="entry name" value="SusD-like_3"/>
    <property type="match status" value="1"/>
</dbReference>
<evidence type="ECO:0000256" key="1">
    <source>
        <dbReference type="ARBA" id="ARBA00004442"/>
    </source>
</evidence>
<sequence>MKTKIMLTCALAALTTISCNDLDVDIKSQYTEYPIDSDIALEARVSNAYYAFRAPLNRRYDELLSLSSDEYSAVCFNGGWLDGRQYSNCSTHSWEASANNNQLNVYSDILAGITNCNQLLEDLGETNPETSNPVRAARAFYTFLLMDNFGDTPIVDYKLTQGSKTINRSPRADVARWIESELLDVRDKCPSEVNESTYGTPTCWMVDALLAKLYINWNVYTQDVTSSSWNPNASNEKLDDCIAACDRIIQSGLFNLNDDYKEKFMYNNGPQIKDFIYAVPYEATLNQGMCYARYRTWRYGGANGFYTTVLTPSCGGNFAMNPEFADLFCLPGDRRNDVVVGDPSKETTPVYEYDPVTGEVTNTPHMYEGKQVVFTKHITLIREDGDLDVGADGTRQGYRSIKFYPDPNDYNVYERNQDNDIPIFRYADIILTKCEAITRGGAATLGDTPKSLFNQIRTYVSPNRDGSLDIDHDPSLQEILDERGREFLDEHWRRNDLIRFGDYERAWGFKYINPDNAQLTRRIFPLSQDVLNSNTNWTQNAGY</sequence>
<evidence type="ECO:0000256" key="3">
    <source>
        <dbReference type="ARBA" id="ARBA00022729"/>
    </source>
</evidence>
<protein>
    <submittedName>
        <fullName evidence="8">RagB/SusD family nutrient uptake outer membrane protein</fullName>
    </submittedName>
</protein>
<feature type="domain" description="SusD-like N-terminal" evidence="7">
    <location>
        <begin position="86"/>
        <end position="214"/>
    </location>
</feature>
<dbReference type="EMBL" id="JACJJW010000015">
    <property type="protein sequence ID" value="MBM6758463.1"/>
    <property type="molecule type" value="Genomic_DNA"/>
</dbReference>
<proteinExistence type="inferred from homology"/>
<dbReference type="Pfam" id="PF07980">
    <property type="entry name" value="SusD_RagB"/>
    <property type="match status" value="1"/>
</dbReference>
<comment type="subcellular location">
    <subcellularLocation>
        <location evidence="1">Cell outer membrane</location>
    </subcellularLocation>
</comment>
<dbReference type="InterPro" id="IPR033985">
    <property type="entry name" value="SusD-like_N"/>
</dbReference>
<evidence type="ECO:0000313" key="8">
    <source>
        <dbReference type="EMBL" id="MBM6758463.1"/>
    </source>
</evidence>
<comment type="caution">
    <text evidence="8">The sequence shown here is derived from an EMBL/GenBank/DDBJ whole genome shotgun (WGS) entry which is preliminary data.</text>
</comment>
<accession>A0ABS2EV99</accession>